<reference evidence="3" key="1">
    <citation type="submission" date="2021-02" db="EMBL/GenBank/DDBJ databases">
        <authorList>
            <person name="Nowell W R."/>
        </authorList>
    </citation>
    <scope>NUCLEOTIDE SEQUENCE</scope>
</reference>
<gene>
    <name evidence="3" type="ORF">EDS130_LOCUS31079</name>
</gene>
<evidence type="ECO:0000256" key="2">
    <source>
        <dbReference type="SAM" id="SignalP"/>
    </source>
</evidence>
<dbReference type="InterPro" id="IPR028994">
    <property type="entry name" value="Integrin_alpha_N"/>
</dbReference>
<accession>A0A815ED90</accession>
<dbReference type="Pfam" id="PF13517">
    <property type="entry name" value="FG-GAP_3"/>
    <property type="match status" value="2"/>
</dbReference>
<dbReference type="OrthoDB" id="10061227at2759"/>
<feature type="signal peptide" evidence="2">
    <location>
        <begin position="1"/>
        <end position="17"/>
    </location>
</feature>
<dbReference type="PANTHER" id="PTHR44103:SF1">
    <property type="entry name" value="PROPROTEIN CONVERTASE P"/>
    <property type="match status" value="1"/>
</dbReference>
<feature type="chain" id="PRO_5032275931" evidence="2">
    <location>
        <begin position="18"/>
        <end position="469"/>
    </location>
</feature>
<dbReference type="InterPro" id="IPR013517">
    <property type="entry name" value="FG-GAP"/>
</dbReference>
<evidence type="ECO:0000256" key="1">
    <source>
        <dbReference type="ARBA" id="ARBA00022729"/>
    </source>
</evidence>
<organism evidence="3 4">
    <name type="scientific">Adineta ricciae</name>
    <name type="common">Rotifer</name>
    <dbReference type="NCBI Taxonomy" id="249248"/>
    <lineage>
        <taxon>Eukaryota</taxon>
        <taxon>Metazoa</taxon>
        <taxon>Spiralia</taxon>
        <taxon>Gnathifera</taxon>
        <taxon>Rotifera</taxon>
        <taxon>Eurotatoria</taxon>
        <taxon>Bdelloidea</taxon>
        <taxon>Adinetida</taxon>
        <taxon>Adinetidae</taxon>
        <taxon>Adineta</taxon>
    </lineage>
</organism>
<dbReference type="AlphaFoldDB" id="A0A815ED90"/>
<comment type="caution">
    <text evidence="3">The sequence shown here is derived from an EMBL/GenBank/DDBJ whole genome shotgun (WGS) entry which is preliminary data.</text>
</comment>
<dbReference type="PANTHER" id="PTHR44103">
    <property type="entry name" value="PROPROTEIN CONVERTASE P"/>
    <property type="match status" value="1"/>
</dbReference>
<proteinExistence type="predicted"/>
<dbReference type="EMBL" id="CAJNOJ010000224">
    <property type="protein sequence ID" value="CAF1309876.1"/>
    <property type="molecule type" value="Genomic_DNA"/>
</dbReference>
<keyword evidence="1 2" id="KW-0732">Signal</keyword>
<evidence type="ECO:0000313" key="3">
    <source>
        <dbReference type="EMBL" id="CAF1309876.1"/>
    </source>
</evidence>
<evidence type="ECO:0000313" key="4">
    <source>
        <dbReference type="Proteomes" id="UP000663852"/>
    </source>
</evidence>
<sequence>MLLLISIIIFSIYYARNTSISNKIIDKDKNTTTMTPISLSTTELFSENKFQQISTDIFCSNHGTIVLRMVIGDFNNDDQTDFIFPCKFTENIEIMLLLNNGNSTFQNSIIFLLSNSEQIQSIHIVDFNNDHRSDISVIHGNEMNKKLTILLNNGNKTFHNSTTFLLEKFYRIHDVHLADFNNDNQYDILLTRSIISKENLVVLLGSNEGRFQKQITVSCTIFSFLMGRTKVHDFNNDDILDIVLDFEADKNIGIMWGLGNGSFSTEFLLFKKESITFLQNLAVTDVNNDDYLDIIVYEKDSKHIYVLFGNINGTFQIRKSLFTIIMFSYYTFQVIGDFDNDNRSDIVFIYNDFEYIECTIYYYHNNKFTKYEKISIENIGYINSVTVHDLNNDNYLDLIFDMQDQNIYVLFGYGNKQFYFKPIYWNKFPTNRKWMIITDFNDDKYDDIIVDVNSQTIDVLLSEREFLIN</sequence>
<dbReference type="SUPFAM" id="SSF69318">
    <property type="entry name" value="Integrin alpha N-terminal domain"/>
    <property type="match status" value="2"/>
</dbReference>
<name>A0A815ED90_ADIRI</name>
<dbReference type="Proteomes" id="UP000663852">
    <property type="component" value="Unassembled WGS sequence"/>
</dbReference>
<protein>
    <submittedName>
        <fullName evidence="3">Uncharacterized protein</fullName>
    </submittedName>
</protein>
<dbReference type="Gene3D" id="2.130.10.130">
    <property type="entry name" value="Integrin alpha, N-terminal"/>
    <property type="match status" value="2"/>
</dbReference>